<comment type="caution">
    <text evidence="1">The sequence shown here is derived from an EMBL/GenBank/DDBJ whole genome shotgun (WGS) entry which is preliminary data.</text>
</comment>
<proteinExistence type="predicted"/>
<dbReference type="AlphaFoldDB" id="A0AAE1A7H5"/>
<evidence type="ECO:0000313" key="2">
    <source>
        <dbReference type="Proteomes" id="UP001283361"/>
    </source>
</evidence>
<keyword evidence="2" id="KW-1185">Reference proteome</keyword>
<dbReference type="Proteomes" id="UP001283361">
    <property type="component" value="Unassembled WGS sequence"/>
</dbReference>
<reference evidence="1" key="1">
    <citation type="journal article" date="2023" name="G3 (Bethesda)">
        <title>A reference genome for the long-term kleptoplast-retaining sea slug Elysia crispata morphotype clarki.</title>
        <authorList>
            <person name="Eastman K.E."/>
            <person name="Pendleton A.L."/>
            <person name="Shaikh M.A."/>
            <person name="Suttiyut T."/>
            <person name="Ogas R."/>
            <person name="Tomko P."/>
            <person name="Gavelis G."/>
            <person name="Widhalm J.R."/>
            <person name="Wisecaver J.H."/>
        </authorList>
    </citation>
    <scope>NUCLEOTIDE SEQUENCE</scope>
    <source>
        <strain evidence="1">ECLA1</strain>
    </source>
</reference>
<dbReference type="EMBL" id="JAWDGP010002507">
    <property type="protein sequence ID" value="KAK3782433.1"/>
    <property type="molecule type" value="Genomic_DNA"/>
</dbReference>
<sequence>MTVGHVTSYLLPTDSLTSGTGTRALAVAAYPFLDSEVGLHLCQEIVQPAGGTVPLLIARPGNSPLLLHNRRVVQDIPAARLGQSRGFGACYSSGTRTAQVNIILTAEIEQGSVFTARKDDISSSALGESFGSLQVTCDVFKDLRRQGHIDPILELVNSGNRHSNALSRFLLRSNVYLPGQRFFSSSVGILVFGECVMIPVDQSTLCVWEEMGSGLGAAFDQLTTFPVNWKLVSVSSVDLEHLIGY</sequence>
<gene>
    <name evidence="1" type="ORF">RRG08_033074</name>
</gene>
<organism evidence="1 2">
    <name type="scientific">Elysia crispata</name>
    <name type="common">lettuce slug</name>
    <dbReference type="NCBI Taxonomy" id="231223"/>
    <lineage>
        <taxon>Eukaryota</taxon>
        <taxon>Metazoa</taxon>
        <taxon>Spiralia</taxon>
        <taxon>Lophotrochozoa</taxon>
        <taxon>Mollusca</taxon>
        <taxon>Gastropoda</taxon>
        <taxon>Heterobranchia</taxon>
        <taxon>Euthyneura</taxon>
        <taxon>Panpulmonata</taxon>
        <taxon>Sacoglossa</taxon>
        <taxon>Placobranchoidea</taxon>
        <taxon>Plakobranchidae</taxon>
        <taxon>Elysia</taxon>
    </lineage>
</organism>
<evidence type="ECO:0000313" key="1">
    <source>
        <dbReference type="EMBL" id="KAK3782433.1"/>
    </source>
</evidence>
<accession>A0AAE1A7H5</accession>
<protein>
    <submittedName>
        <fullName evidence="1">Uncharacterized protein</fullName>
    </submittedName>
</protein>
<name>A0AAE1A7H5_9GAST</name>